<feature type="region of interest" description="Disordered" evidence="2">
    <location>
        <begin position="625"/>
        <end position="648"/>
    </location>
</feature>
<sequence>MKLPNCQGCPCRSESQYYLYKPGKYVCEKAKNFCAQGKHRAQKSIRLTYPEKVSKIIIRIDQCRKELEASVYQIPQIKNIGFCDYGEDPQALPMNSSQSFSKNICSDESSSLLPQQEISELKSLAFLIKEQTEEMSFHLKQAVTDKKYYIFAHILAEALQLEQMISSDKIFINYSLQKTWKEADDVLNGKTEESTALMTMKANQRYTDLLSNTIKRNSLRMKKVKHDHQEKVEQLERENIKLYAQLKKLAKSERNLMKKLDERDREITNLKDTNMRFNHKLNRALNANEELQNKVSESDYKLQQKRDEFMKDIEQTNQIHQNEKEHLEQRLYEQIQQTEHKDEELKNTKEIIPVLEQENMNMICTIERLSAQTKSLTMEEFNTLSRNITGSNYMTPSSKNPYLIFDLEQDKDTCLLYSIDQRLPNLSQLWLKFILCENEGLKTFMKYYFPNSVERFIFEGGSGIWANLDEYIGLLIDISSKVTQEFQLRDFEISQRNLQRILTANLCKKKVGFTNCVLSLDSVPDFKETLFGSLLEVLDLTGCQTKSSGDWSDNLEALCNLANGLSQIENQGTGILTIIVKDWGFSKHDLNIMNNQYKANSIQIALENPIQDFPTSPTKIGIKIRSKRHPKSLSKNPSTNFLPKSRKY</sequence>
<keyword evidence="4" id="KW-1185">Reference proteome</keyword>
<dbReference type="EMBL" id="CAMPGE010000545">
    <property type="protein sequence ID" value="CAI2359293.1"/>
    <property type="molecule type" value="Genomic_DNA"/>
</dbReference>
<keyword evidence="1" id="KW-0175">Coiled coil</keyword>
<reference evidence="3" key="1">
    <citation type="submission" date="2023-07" db="EMBL/GenBank/DDBJ databases">
        <authorList>
            <consortium name="AG Swart"/>
            <person name="Singh M."/>
            <person name="Singh A."/>
            <person name="Seah K."/>
            <person name="Emmerich C."/>
        </authorList>
    </citation>
    <scope>NUCLEOTIDE SEQUENCE</scope>
    <source>
        <strain evidence="3">DP1</strain>
    </source>
</reference>
<evidence type="ECO:0000256" key="1">
    <source>
        <dbReference type="SAM" id="Coils"/>
    </source>
</evidence>
<feature type="coiled-coil region" evidence="1">
    <location>
        <begin position="218"/>
        <end position="348"/>
    </location>
</feature>
<name>A0AAD1X159_EUPCR</name>
<protein>
    <submittedName>
        <fullName evidence="3">Uncharacterized protein</fullName>
    </submittedName>
</protein>
<evidence type="ECO:0000313" key="4">
    <source>
        <dbReference type="Proteomes" id="UP001295684"/>
    </source>
</evidence>
<evidence type="ECO:0000313" key="3">
    <source>
        <dbReference type="EMBL" id="CAI2359293.1"/>
    </source>
</evidence>
<gene>
    <name evidence="3" type="ORF">ECRASSUSDP1_LOCUS581</name>
</gene>
<feature type="compositionally biased region" description="Polar residues" evidence="2">
    <location>
        <begin position="633"/>
        <end position="642"/>
    </location>
</feature>
<accession>A0AAD1X159</accession>
<organism evidence="3 4">
    <name type="scientific">Euplotes crassus</name>
    <dbReference type="NCBI Taxonomy" id="5936"/>
    <lineage>
        <taxon>Eukaryota</taxon>
        <taxon>Sar</taxon>
        <taxon>Alveolata</taxon>
        <taxon>Ciliophora</taxon>
        <taxon>Intramacronucleata</taxon>
        <taxon>Spirotrichea</taxon>
        <taxon>Hypotrichia</taxon>
        <taxon>Euplotida</taxon>
        <taxon>Euplotidae</taxon>
        <taxon>Moneuplotes</taxon>
    </lineage>
</organism>
<proteinExistence type="predicted"/>
<comment type="caution">
    <text evidence="3">The sequence shown here is derived from an EMBL/GenBank/DDBJ whole genome shotgun (WGS) entry which is preliminary data.</text>
</comment>
<dbReference type="AlphaFoldDB" id="A0AAD1X159"/>
<dbReference type="Proteomes" id="UP001295684">
    <property type="component" value="Unassembled WGS sequence"/>
</dbReference>
<evidence type="ECO:0000256" key="2">
    <source>
        <dbReference type="SAM" id="MobiDB-lite"/>
    </source>
</evidence>